<keyword evidence="3" id="KW-0479">Metal-binding</keyword>
<evidence type="ECO:0000259" key="8">
    <source>
        <dbReference type="Pfam" id="PF01435"/>
    </source>
</evidence>
<dbReference type="Pfam" id="PF01435">
    <property type="entry name" value="Peptidase_M48"/>
    <property type="match status" value="1"/>
</dbReference>
<accession>A0ABR9SAS1</accession>
<dbReference type="InterPro" id="IPR051156">
    <property type="entry name" value="Mito/Outer_Membr_Metalloprot"/>
</dbReference>
<dbReference type="PANTHER" id="PTHR22726:SF1">
    <property type="entry name" value="METALLOENDOPEPTIDASE OMA1, MITOCHONDRIAL"/>
    <property type="match status" value="1"/>
</dbReference>
<evidence type="ECO:0000313" key="9">
    <source>
        <dbReference type="EMBL" id="MBE7939423.1"/>
    </source>
</evidence>
<organism evidence="9 10">
    <name type="scientific">Ramlibacter aquaticus</name>
    <dbReference type="NCBI Taxonomy" id="2780094"/>
    <lineage>
        <taxon>Bacteria</taxon>
        <taxon>Pseudomonadati</taxon>
        <taxon>Pseudomonadota</taxon>
        <taxon>Betaproteobacteria</taxon>
        <taxon>Burkholderiales</taxon>
        <taxon>Comamonadaceae</taxon>
        <taxon>Ramlibacter</taxon>
    </lineage>
</organism>
<evidence type="ECO:0000256" key="5">
    <source>
        <dbReference type="ARBA" id="ARBA00022833"/>
    </source>
</evidence>
<protein>
    <submittedName>
        <fullName evidence="9">M48 family metalloprotease</fullName>
    </submittedName>
</protein>
<reference evidence="9 10" key="1">
    <citation type="submission" date="2020-10" db="EMBL/GenBank/DDBJ databases">
        <title>Draft genome of Ramlibacter aquaticus LMG 30558.</title>
        <authorList>
            <person name="Props R."/>
        </authorList>
    </citation>
    <scope>NUCLEOTIDE SEQUENCE [LARGE SCALE GENOMIC DNA]</scope>
    <source>
        <strain evidence="9 10">LMG 30558</strain>
    </source>
</reference>
<evidence type="ECO:0000256" key="7">
    <source>
        <dbReference type="SAM" id="SignalP"/>
    </source>
</evidence>
<dbReference type="GO" id="GO:0008237">
    <property type="term" value="F:metallopeptidase activity"/>
    <property type="evidence" value="ECO:0007669"/>
    <property type="project" value="UniProtKB-KW"/>
</dbReference>
<evidence type="ECO:0000256" key="6">
    <source>
        <dbReference type="ARBA" id="ARBA00023049"/>
    </source>
</evidence>
<name>A0ABR9SAS1_9BURK</name>
<keyword evidence="6 9" id="KW-0482">Metalloprotease</keyword>
<evidence type="ECO:0000256" key="3">
    <source>
        <dbReference type="ARBA" id="ARBA00022723"/>
    </source>
</evidence>
<keyword evidence="4" id="KW-0378">Hydrolase</keyword>
<dbReference type="Gene3D" id="3.30.2010.10">
    <property type="entry name" value="Metalloproteases ('zincins'), catalytic domain"/>
    <property type="match status" value="1"/>
</dbReference>
<evidence type="ECO:0000256" key="1">
    <source>
        <dbReference type="ARBA" id="ARBA00001947"/>
    </source>
</evidence>
<keyword evidence="5" id="KW-0862">Zinc</keyword>
<keyword evidence="10" id="KW-1185">Reference proteome</keyword>
<dbReference type="RefSeq" id="WP_193778972.1">
    <property type="nucleotide sequence ID" value="NZ_JADDOJ010000005.1"/>
</dbReference>
<dbReference type="PANTHER" id="PTHR22726">
    <property type="entry name" value="METALLOENDOPEPTIDASE OMA1"/>
    <property type="match status" value="1"/>
</dbReference>
<sequence>MLTPLFRRLGALLLALAVAAPPAHAQLPALGDGGDLTVAAERKLGERVARELYRDPDFIDDPVLDEYVAGIWQRLLTAARERGELGPDMDDRFAWQVLLGKDREINAFALPGGWMGLNLGLISATSSRDEVAAVLGHELSHITQRHISRMMSQQSRQLPIMMAAMLLGALTLGRNADAGNALIAGGQAVAAQSQINFTRDMEREADRIGLGVMTQAGFDPRGFASMFEKLQQASRLTDNGAFPYLRSHPLTTERIAEVRQRQQLAPTLPPAPPDVVHAMMAGRARVLSNPGVDVLRSFTTPNALSEGGDRARQAGALYAAALAEARLRDFPAAMRHAQALATLVADTPEAARQAGLLAAEIAQQAGQPGPALALAKAQPLRRPELVLSSEAALQAGQASAASERLQTWVSTHPRDGQAWTLLSRAWTAQGQTLRAIRADAESHAAELDYQAALDRLRGAQDLVRRSATGSRDYFEASIIDARAREMQSLLREQALER</sequence>
<feature type="chain" id="PRO_5047131217" evidence="7">
    <location>
        <begin position="26"/>
        <end position="497"/>
    </location>
</feature>
<keyword evidence="7" id="KW-0732">Signal</keyword>
<keyword evidence="2" id="KW-0645">Protease</keyword>
<feature type="signal peptide" evidence="7">
    <location>
        <begin position="1"/>
        <end position="25"/>
    </location>
</feature>
<gene>
    <name evidence="9" type="ORF">IM725_02415</name>
</gene>
<dbReference type="Proteomes" id="UP000715965">
    <property type="component" value="Unassembled WGS sequence"/>
</dbReference>
<evidence type="ECO:0000256" key="4">
    <source>
        <dbReference type="ARBA" id="ARBA00022801"/>
    </source>
</evidence>
<evidence type="ECO:0000256" key="2">
    <source>
        <dbReference type="ARBA" id="ARBA00022670"/>
    </source>
</evidence>
<proteinExistence type="predicted"/>
<feature type="domain" description="Peptidase M48" evidence="8">
    <location>
        <begin position="95"/>
        <end position="261"/>
    </location>
</feature>
<dbReference type="EMBL" id="JADDOJ010000005">
    <property type="protein sequence ID" value="MBE7939423.1"/>
    <property type="molecule type" value="Genomic_DNA"/>
</dbReference>
<comment type="caution">
    <text evidence="9">The sequence shown here is derived from an EMBL/GenBank/DDBJ whole genome shotgun (WGS) entry which is preliminary data.</text>
</comment>
<comment type="cofactor">
    <cofactor evidence="1">
        <name>Zn(2+)</name>
        <dbReference type="ChEBI" id="CHEBI:29105"/>
    </cofactor>
</comment>
<dbReference type="InterPro" id="IPR001915">
    <property type="entry name" value="Peptidase_M48"/>
</dbReference>
<evidence type="ECO:0000313" key="10">
    <source>
        <dbReference type="Proteomes" id="UP000715965"/>
    </source>
</evidence>